<dbReference type="AlphaFoldDB" id="A0A814MUM6"/>
<organism evidence="2 4">
    <name type="scientific">Adineta ricciae</name>
    <name type="common">Rotifer</name>
    <dbReference type="NCBI Taxonomy" id="249248"/>
    <lineage>
        <taxon>Eukaryota</taxon>
        <taxon>Metazoa</taxon>
        <taxon>Spiralia</taxon>
        <taxon>Gnathifera</taxon>
        <taxon>Rotifera</taxon>
        <taxon>Eurotatoria</taxon>
        <taxon>Bdelloidea</taxon>
        <taxon>Adinetida</taxon>
        <taxon>Adinetidae</taxon>
        <taxon>Adineta</taxon>
    </lineage>
</organism>
<name>A0A814MUM6_ADIRI</name>
<evidence type="ECO:0000313" key="1">
    <source>
        <dbReference type="EMBL" id="CAF0787113.1"/>
    </source>
</evidence>
<evidence type="ECO:0000313" key="4">
    <source>
        <dbReference type="Proteomes" id="UP000663852"/>
    </source>
</evidence>
<dbReference type="OrthoDB" id="1055148at2759"/>
<dbReference type="EMBL" id="CAJNOJ010000090">
    <property type="protein sequence ID" value="CAF1083009.1"/>
    <property type="molecule type" value="Genomic_DNA"/>
</dbReference>
<accession>A0A814MUM6</accession>
<gene>
    <name evidence="2" type="ORF">EDS130_LOCUS19073</name>
    <name evidence="1" type="ORF">XAT740_LOCUS2289</name>
</gene>
<dbReference type="Proteomes" id="UP000663828">
    <property type="component" value="Unassembled WGS sequence"/>
</dbReference>
<evidence type="ECO:0000313" key="2">
    <source>
        <dbReference type="EMBL" id="CAF1083009.1"/>
    </source>
</evidence>
<protein>
    <submittedName>
        <fullName evidence="2">Uncharacterized protein</fullName>
    </submittedName>
</protein>
<proteinExistence type="predicted"/>
<keyword evidence="3" id="KW-1185">Reference proteome</keyword>
<comment type="caution">
    <text evidence="2">The sequence shown here is derived from an EMBL/GenBank/DDBJ whole genome shotgun (WGS) entry which is preliminary data.</text>
</comment>
<reference evidence="2" key="1">
    <citation type="submission" date="2021-02" db="EMBL/GenBank/DDBJ databases">
        <authorList>
            <person name="Nowell W R."/>
        </authorList>
    </citation>
    <scope>NUCLEOTIDE SEQUENCE</scope>
</reference>
<dbReference type="Proteomes" id="UP000663852">
    <property type="component" value="Unassembled WGS sequence"/>
</dbReference>
<dbReference type="EMBL" id="CAJNOR010000077">
    <property type="protein sequence ID" value="CAF0787113.1"/>
    <property type="molecule type" value="Genomic_DNA"/>
</dbReference>
<evidence type="ECO:0000313" key="3">
    <source>
        <dbReference type="Proteomes" id="UP000663828"/>
    </source>
</evidence>
<sequence>MELPDLSTIIEDVLASNDGTAGTSIYILSPLAMHSDVQNQILGERQGLFSIFIFTVPEFSRPEMIINETGVPKI</sequence>